<dbReference type="InterPro" id="IPR002173">
    <property type="entry name" value="Carboh/pur_kinase_PfkB_CS"/>
</dbReference>
<dbReference type="RefSeq" id="WP_378142261.1">
    <property type="nucleotide sequence ID" value="NZ_JBHSEF010000024.1"/>
</dbReference>
<gene>
    <name evidence="4" type="ORF">ACFO0S_11610</name>
</gene>
<evidence type="ECO:0000313" key="4">
    <source>
        <dbReference type="EMBL" id="MFC4355699.1"/>
    </source>
</evidence>
<dbReference type="PANTHER" id="PTHR42909">
    <property type="entry name" value="ZGC:136858"/>
    <property type="match status" value="1"/>
</dbReference>
<evidence type="ECO:0000259" key="3">
    <source>
        <dbReference type="Pfam" id="PF00294"/>
    </source>
</evidence>
<keyword evidence="5" id="KW-1185">Reference proteome</keyword>
<protein>
    <submittedName>
        <fullName evidence="4">PfkB family carbohydrate kinase</fullName>
    </submittedName>
</protein>
<accession>A0ABV8UYU7</accession>
<dbReference type="Pfam" id="PF13412">
    <property type="entry name" value="HTH_24"/>
    <property type="match status" value="1"/>
</dbReference>
<proteinExistence type="predicted"/>
<dbReference type="InterPro" id="IPR036390">
    <property type="entry name" value="WH_DNA-bd_sf"/>
</dbReference>
<dbReference type="PROSITE" id="PS00583">
    <property type="entry name" value="PFKB_KINASES_1"/>
    <property type="match status" value="1"/>
</dbReference>
<dbReference type="PROSITE" id="PS00584">
    <property type="entry name" value="PFKB_KINASES_2"/>
    <property type="match status" value="1"/>
</dbReference>
<evidence type="ECO:0000256" key="1">
    <source>
        <dbReference type="ARBA" id="ARBA00022679"/>
    </source>
</evidence>
<dbReference type="EMBL" id="JBHSEF010000024">
    <property type="protein sequence ID" value="MFC4355699.1"/>
    <property type="molecule type" value="Genomic_DNA"/>
</dbReference>
<evidence type="ECO:0000313" key="5">
    <source>
        <dbReference type="Proteomes" id="UP001595733"/>
    </source>
</evidence>
<comment type="caution">
    <text evidence="4">The sequence shown here is derived from an EMBL/GenBank/DDBJ whole genome shotgun (WGS) entry which is preliminary data.</text>
</comment>
<dbReference type="SUPFAM" id="SSF53613">
    <property type="entry name" value="Ribokinase-like"/>
    <property type="match status" value="1"/>
</dbReference>
<dbReference type="CDD" id="cd01941">
    <property type="entry name" value="YeiC_kinase_like"/>
    <property type="match status" value="1"/>
</dbReference>
<sequence length="364" mass="40200">MSSKEHELLELLRKNPYASQQEIAEALQLSRPSIANLISGLVKSGKIKGRAYIVAEANPVLVFGGMNVDRKMVVKGQLMYQTSNPVTSYQTVGGVARNVAENLGRLGHEVKLMSVAGQDMEWEFLREQTNEWADLQHIRNLDQERTGTYTAVIDAEGEMQVAFADMEIYQHLTPEWVLTHEKLFKSATLVVVDLNLAKETVKAILTTAKTYNIPTAIVPVSGPKMQNLPDSLEGVTWMICNQGEAEMITGQTIASAEELEKAHQLLHNKGAQFVVITNGSDGVTMSEENHMAHINAIEPDVIRDVTGAGDSFVAALLHQWLEGKSSKASVFAGIVNATKTLESTYTVRTELTKELLEKEMEDYK</sequence>
<keyword evidence="2 4" id="KW-0418">Kinase</keyword>
<reference evidence="5" key="1">
    <citation type="journal article" date="2019" name="Int. J. Syst. Evol. Microbiol.">
        <title>The Global Catalogue of Microorganisms (GCM) 10K type strain sequencing project: providing services to taxonomists for standard genome sequencing and annotation.</title>
        <authorList>
            <consortium name="The Broad Institute Genomics Platform"/>
            <consortium name="The Broad Institute Genome Sequencing Center for Infectious Disease"/>
            <person name="Wu L."/>
            <person name="Ma J."/>
        </authorList>
    </citation>
    <scope>NUCLEOTIDE SEQUENCE [LARGE SCALE GENOMIC DNA]</scope>
    <source>
        <strain evidence="5">CCUG 50353</strain>
    </source>
</reference>
<dbReference type="InterPro" id="IPR011611">
    <property type="entry name" value="PfkB_dom"/>
</dbReference>
<keyword evidence="1" id="KW-0808">Transferase</keyword>
<dbReference type="InterPro" id="IPR036388">
    <property type="entry name" value="WH-like_DNA-bd_sf"/>
</dbReference>
<dbReference type="PANTHER" id="PTHR42909:SF4">
    <property type="entry name" value="CARBOHYDRATE KINASE, PFKB FAMILY"/>
    <property type="match status" value="1"/>
</dbReference>
<organism evidence="4 5">
    <name type="scientific">Chryseomicrobium palamuruense</name>
    <dbReference type="NCBI Taxonomy" id="682973"/>
    <lineage>
        <taxon>Bacteria</taxon>
        <taxon>Bacillati</taxon>
        <taxon>Bacillota</taxon>
        <taxon>Bacilli</taxon>
        <taxon>Bacillales</taxon>
        <taxon>Caryophanaceae</taxon>
        <taxon>Chryseomicrobium</taxon>
    </lineage>
</organism>
<name>A0ABV8UYU7_9BACL</name>
<evidence type="ECO:0000256" key="2">
    <source>
        <dbReference type="ARBA" id="ARBA00022777"/>
    </source>
</evidence>
<feature type="domain" description="Carbohydrate kinase PfkB" evidence="3">
    <location>
        <begin position="60"/>
        <end position="346"/>
    </location>
</feature>
<dbReference type="Proteomes" id="UP001595733">
    <property type="component" value="Unassembled WGS sequence"/>
</dbReference>
<dbReference type="Gene3D" id="1.10.10.10">
    <property type="entry name" value="Winged helix-like DNA-binding domain superfamily/Winged helix DNA-binding domain"/>
    <property type="match status" value="1"/>
</dbReference>
<dbReference type="Gene3D" id="3.40.1190.20">
    <property type="match status" value="1"/>
</dbReference>
<dbReference type="Pfam" id="PF00294">
    <property type="entry name" value="PfkB"/>
    <property type="match status" value="1"/>
</dbReference>
<dbReference type="SUPFAM" id="SSF46785">
    <property type="entry name" value="Winged helix' DNA-binding domain"/>
    <property type="match status" value="1"/>
</dbReference>
<dbReference type="GO" id="GO:0016301">
    <property type="term" value="F:kinase activity"/>
    <property type="evidence" value="ECO:0007669"/>
    <property type="project" value="UniProtKB-KW"/>
</dbReference>
<dbReference type="InterPro" id="IPR029056">
    <property type="entry name" value="Ribokinase-like"/>
</dbReference>